<dbReference type="GO" id="GO:0000150">
    <property type="term" value="F:DNA strand exchange activity"/>
    <property type="evidence" value="ECO:0007669"/>
    <property type="project" value="InterPro"/>
</dbReference>
<dbReference type="RefSeq" id="WP_152718734.1">
    <property type="nucleotide sequence ID" value="NZ_VOSJ01000899.1"/>
</dbReference>
<dbReference type="GO" id="GO:0003677">
    <property type="term" value="F:DNA binding"/>
    <property type="evidence" value="ECO:0007669"/>
    <property type="project" value="InterPro"/>
</dbReference>
<dbReference type="EMBL" id="VOSK01000840">
    <property type="protein sequence ID" value="MPR31619.1"/>
    <property type="molecule type" value="Genomic_DNA"/>
</dbReference>
<comment type="caution">
    <text evidence="2">The sequence shown here is derived from an EMBL/GenBank/DDBJ whole genome shotgun (WGS) entry which is preliminary data.</text>
</comment>
<dbReference type="AlphaFoldDB" id="A0A5N7MZ65"/>
<evidence type="ECO:0000313" key="3">
    <source>
        <dbReference type="Proteomes" id="UP000403266"/>
    </source>
</evidence>
<dbReference type="OrthoDB" id="2290206at2"/>
<protein>
    <submittedName>
        <fullName evidence="2">Recombinase family protein</fullName>
    </submittedName>
</protein>
<gene>
    <name evidence="2" type="ORF">FS320_44045</name>
</gene>
<dbReference type="Proteomes" id="UP000403266">
    <property type="component" value="Unassembled WGS sequence"/>
</dbReference>
<keyword evidence="3" id="KW-1185">Reference proteome</keyword>
<proteinExistence type="predicted"/>
<dbReference type="Gene3D" id="3.40.50.1390">
    <property type="entry name" value="Resolvase, N-terminal catalytic domain"/>
    <property type="match status" value="1"/>
</dbReference>
<dbReference type="Pfam" id="PF00239">
    <property type="entry name" value="Resolvase"/>
    <property type="match status" value="1"/>
</dbReference>
<evidence type="ECO:0000259" key="1">
    <source>
        <dbReference type="Pfam" id="PF00239"/>
    </source>
</evidence>
<accession>A0A5N7MZ65</accession>
<dbReference type="InterPro" id="IPR006119">
    <property type="entry name" value="Resolv_N"/>
</dbReference>
<feature type="domain" description="Resolvase/invertase-type recombinase catalytic" evidence="1">
    <location>
        <begin position="7"/>
        <end position="69"/>
    </location>
</feature>
<evidence type="ECO:0000313" key="2">
    <source>
        <dbReference type="EMBL" id="MPR31619.1"/>
    </source>
</evidence>
<dbReference type="InterPro" id="IPR036162">
    <property type="entry name" value="Resolvase-like_N_sf"/>
</dbReference>
<name>A0A5N7MZ65_9HYPH</name>
<sequence>MPSGRYVAYYRVSAARQGRSGLGLDAQRAAVHTYLSGGAWELVDEFVEVESGKRADRQQLAAALAACRLHRAV</sequence>
<reference evidence="2 3" key="1">
    <citation type="journal article" date="2019" name="Syst. Appl. Microbiol.">
        <title>Microvirga tunisiensis sp. nov., a root nodule symbiotic bacterium isolated from Lupinus micranthus and L. luteus grown in Northern Tunisia.</title>
        <authorList>
            <person name="Msaddak A."/>
            <person name="Rejili M."/>
            <person name="Duran D."/>
            <person name="Mars M."/>
            <person name="Palacios J.M."/>
            <person name="Ruiz-Argueso T."/>
            <person name="Rey L."/>
            <person name="Imperial J."/>
        </authorList>
    </citation>
    <scope>NUCLEOTIDE SEQUENCE [LARGE SCALE GENOMIC DNA]</scope>
    <source>
        <strain evidence="2 3">Lmie10</strain>
    </source>
</reference>
<dbReference type="SUPFAM" id="SSF53041">
    <property type="entry name" value="Resolvase-like"/>
    <property type="match status" value="1"/>
</dbReference>
<organism evidence="2 3">
    <name type="scientific">Microvirga tunisiensis</name>
    <dbReference type="NCBI Taxonomy" id="2108360"/>
    <lineage>
        <taxon>Bacteria</taxon>
        <taxon>Pseudomonadati</taxon>
        <taxon>Pseudomonadota</taxon>
        <taxon>Alphaproteobacteria</taxon>
        <taxon>Hyphomicrobiales</taxon>
        <taxon>Methylobacteriaceae</taxon>
        <taxon>Microvirga</taxon>
    </lineage>
</organism>